<dbReference type="InParanoid" id="A0A251TLE6"/>
<dbReference type="InterPro" id="IPR009580">
    <property type="entry name" value="GPI_biosynthesis_protein_Pig-F"/>
</dbReference>
<organism evidence="10 11">
    <name type="scientific">Helianthus annuus</name>
    <name type="common">Common sunflower</name>
    <dbReference type="NCBI Taxonomy" id="4232"/>
    <lineage>
        <taxon>Eukaryota</taxon>
        <taxon>Viridiplantae</taxon>
        <taxon>Streptophyta</taxon>
        <taxon>Embryophyta</taxon>
        <taxon>Tracheophyta</taxon>
        <taxon>Spermatophyta</taxon>
        <taxon>Magnoliopsida</taxon>
        <taxon>eudicotyledons</taxon>
        <taxon>Gunneridae</taxon>
        <taxon>Pentapetalae</taxon>
        <taxon>asterids</taxon>
        <taxon>campanulids</taxon>
        <taxon>Asterales</taxon>
        <taxon>Asteraceae</taxon>
        <taxon>Asteroideae</taxon>
        <taxon>Heliantheae alliance</taxon>
        <taxon>Heliantheae</taxon>
        <taxon>Helianthus</taxon>
    </lineage>
</organism>
<reference evidence="9 11" key="1">
    <citation type="journal article" date="2017" name="Nature">
        <title>The sunflower genome provides insights into oil metabolism, flowering and Asterid evolution.</title>
        <authorList>
            <person name="Badouin H."/>
            <person name="Gouzy J."/>
            <person name="Grassa C.J."/>
            <person name="Murat F."/>
            <person name="Staton S.E."/>
            <person name="Cottret L."/>
            <person name="Lelandais-Briere C."/>
            <person name="Owens G.L."/>
            <person name="Carrere S."/>
            <person name="Mayjonade B."/>
            <person name="Legrand L."/>
            <person name="Gill N."/>
            <person name="Kane N.C."/>
            <person name="Bowers J.E."/>
            <person name="Hubner S."/>
            <person name="Bellec A."/>
            <person name="Berard A."/>
            <person name="Berges H."/>
            <person name="Blanchet N."/>
            <person name="Boniface M.C."/>
            <person name="Brunel D."/>
            <person name="Catrice O."/>
            <person name="Chaidir N."/>
            <person name="Claudel C."/>
            <person name="Donnadieu C."/>
            <person name="Faraut T."/>
            <person name="Fievet G."/>
            <person name="Helmstetter N."/>
            <person name="King M."/>
            <person name="Knapp S.J."/>
            <person name="Lai Z."/>
            <person name="Le Paslier M.C."/>
            <person name="Lippi Y."/>
            <person name="Lorenzon L."/>
            <person name="Mandel J.R."/>
            <person name="Marage G."/>
            <person name="Marchand G."/>
            <person name="Marquand E."/>
            <person name="Bret-Mestries E."/>
            <person name="Morien E."/>
            <person name="Nambeesan S."/>
            <person name="Nguyen T."/>
            <person name="Pegot-Espagnet P."/>
            <person name="Pouilly N."/>
            <person name="Raftis F."/>
            <person name="Sallet E."/>
            <person name="Schiex T."/>
            <person name="Thomas J."/>
            <person name="Vandecasteele C."/>
            <person name="Vares D."/>
            <person name="Vear F."/>
            <person name="Vautrin S."/>
            <person name="Crespi M."/>
            <person name="Mangin B."/>
            <person name="Burke J.M."/>
            <person name="Salse J."/>
            <person name="Munos S."/>
            <person name="Vincourt P."/>
            <person name="Rieseberg L.H."/>
            <person name="Langlade N.B."/>
        </authorList>
    </citation>
    <scope>NUCLEOTIDE SEQUENCE [LARGE SCALE GENOMIC DNA]</scope>
    <source>
        <strain evidence="11">cv. SF193</strain>
        <tissue evidence="9">Leaves</tissue>
    </source>
</reference>
<dbReference type="UniPathway" id="UPA00196"/>
<dbReference type="Gramene" id="mRNA:HanXRQr2_Chr10g0435871">
    <property type="protein sequence ID" value="mRNA:HanXRQr2_Chr10g0435871"/>
    <property type="gene ID" value="HanXRQr2_Chr10g0435871"/>
</dbReference>
<feature type="transmembrane region" description="Helical" evidence="8">
    <location>
        <begin position="102"/>
        <end position="121"/>
    </location>
</feature>
<dbReference type="EMBL" id="CM007899">
    <property type="protein sequence ID" value="OTG11432.1"/>
    <property type="molecule type" value="Genomic_DNA"/>
</dbReference>
<dbReference type="Pfam" id="PF06699">
    <property type="entry name" value="PIG-F"/>
    <property type="match status" value="1"/>
</dbReference>
<evidence type="ECO:0000313" key="10">
    <source>
        <dbReference type="EMBL" id="OTG11432.1"/>
    </source>
</evidence>
<evidence type="ECO:0000313" key="9">
    <source>
        <dbReference type="EMBL" id="KAF5786034.1"/>
    </source>
</evidence>
<feature type="transmembrane region" description="Helical" evidence="8">
    <location>
        <begin position="34"/>
        <end position="56"/>
    </location>
</feature>
<feature type="transmembrane region" description="Helical" evidence="8">
    <location>
        <begin position="68"/>
        <end position="90"/>
    </location>
</feature>
<dbReference type="FunCoup" id="A0A251TLE6">
    <property type="interactions" value="2026"/>
</dbReference>
<dbReference type="EMBL" id="MNCJ02000325">
    <property type="protein sequence ID" value="KAF5786034.1"/>
    <property type="molecule type" value="Genomic_DNA"/>
</dbReference>
<gene>
    <name evidence="10" type="ORF">HannXRQ_Chr10g0298641</name>
    <name evidence="9" type="ORF">HanXRQr2_Chr10g0435871</name>
</gene>
<dbReference type="AlphaFoldDB" id="A0A251TLE6"/>
<keyword evidence="7 8" id="KW-0472">Membrane</keyword>
<proteinExistence type="predicted"/>
<dbReference type="STRING" id="4232.A0A251TLE6"/>
<feature type="transmembrane region" description="Helical" evidence="8">
    <location>
        <begin position="180"/>
        <end position="198"/>
    </location>
</feature>
<reference evidence="9" key="3">
    <citation type="submission" date="2020-06" db="EMBL/GenBank/DDBJ databases">
        <title>Helianthus annuus Genome sequencing and assembly Release 2.</title>
        <authorList>
            <person name="Gouzy J."/>
            <person name="Langlade N."/>
            <person name="Munos S."/>
        </authorList>
    </citation>
    <scope>NUCLEOTIDE SEQUENCE</scope>
    <source>
        <tissue evidence="9">Leaves</tissue>
    </source>
</reference>
<keyword evidence="3" id="KW-0337">GPI-anchor biosynthesis</keyword>
<evidence type="ECO:0000313" key="11">
    <source>
        <dbReference type="Proteomes" id="UP000215914"/>
    </source>
</evidence>
<evidence type="ECO:0000256" key="4">
    <source>
        <dbReference type="ARBA" id="ARBA00022692"/>
    </source>
</evidence>
<name>A0A251TLE6_HELAN</name>
<sequence length="208" mass="23138">MKKNKNFSPSKLLLSHLVCGIGLASSFYNLIDYPLQTLCLLWLVQAPVVILVYSFFRKDKNQSSYLKAVARGLLGLLVGAVVNALGAIALGAPVGSRYILRTLNWSLLMSAFTFAPAASVYGSSWVDWHRIFANTKLIESIDYMICIPAYGAVIGAWFGAWPMPLDWERTWQEWPICVTYGAIMGYLVGMLASFGFVVRVSRRRVKGD</sequence>
<keyword evidence="4 8" id="KW-0812">Transmembrane</keyword>
<dbReference type="OrthoDB" id="17366at2759"/>
<protein>
    <submittedName>
        <fullName evidence="9 10">GPI biosynthesis protein Pig-F</fullName>
    </submittedName>
</protein>
<keyword evidence="5" id="KW-0256">Endoplasmic reticulum</keyword>
<comment type="pathway">
    <text evidence="2">Glycolipid biosynthesis; glycosylphosphatidylinositol-anchor biosynthesis.</text>
</comment>
<keyword evidence="11" id="KW-1185">Reference proteome</keyword>
<reference evidence="10" key="2">
    <citation type="submission" date="2017-02" db="EMBL/GenBank/DDBJ databases">
        <title>Sunflower complete genome.</title>
        <authorList>
            <person name="Langlade N."/>
            <person name="Munos S."/>
        </authorList>
    </citation>
    <scope>NUCLEOTIDE SEQUENCE [LARGE SCALE GENOMIC DNA]</scope>
    <source>
        <tissue evidence="10">Leaves</tissue>
    </source>
</reference>
<feature type="transmembrane region" description="Helical" evidence="8">
    <location>
        <begin position="141"/>
        <end position="160"/>
    </location>
</feature>
<dbReference type="GO" id="GO:0006506">
    <property type="term" value="P:GPI anchor biosynthetic process"/>
    <property type="evidence" value="ECO:0007669"/>
    <property type="project" value="UniProtKB-UniPathway"/>
</dbReference>
<evidence type="ECO:0000256" key="3">
    <source>
        <dbReference type="ARBA" id="ARBA00022502"/>
    </source>
</evidence>
<evidence type="ECO:0000256" key="6">
    <source>
        <dbReference type="ARBA" id="ARBA00022989"/>
    </source>
</evidence>
<comment type="subcellular location">
    <subcellularLocation>
        <location evidence="1">Endoplasmic reticulum membrane</location>
        <topology evidence="1">Multi-pass membrane protein</topology>
    </subcellularLocation>
</comment>
<evidence type="ECO:0000256" key="8">
    <source>
        <dbReference type="SAM" id="Phobius"/>
    </source>
</evidence>
<keyword evidence="6 8" id="KW-1133">Transmembrane helix</keyword>
<evidence type="ECO:0000256" key="2">
    <source>
        <dbReference type="ARBA" id="ARBA00004687"/>
    </source>
</evidence>
<evidence type="ECO:0000256" key="1">
    <source>
        <dbReference type="ARBA" id="ARBA00004477"/>
    </source>
</evidence>
<evidence type="ECO:0000256" key="7">
    <source>
        <dbReference type="ARBA" id="ARBA00023136"/>
    </source>
</evidence>
<dbReference type="GO" id="GO:0005789">
    <property type="term" value="C:endoplasmic reticulum membrane"/>
    <property type="evidence" value="ECO:0007669"/>
    <property type="project" value="UniProtKB-SubCell"/>
</dbReference>
<dbReference type="Proteomes" id="UP000215914">
    <property type="component" value="Chromosome 10"/>
</dbReference>
<evidence type="ECO:0000256" key="5">
    <source>
        <dbReference type="ARBA" id="ARBA00022824"/>
    </source>
</evidence>
<dbReference type="OMA" id="QQWPLTC"/>
<accession>A0A251TLE6</accession>